<reference evidence="2 3" key="1">
    <citation type="submission" date="2019-05" db="EMBL/GenBank/DDBJ databases">
        <authorList>
            <consortium name="Science for Life Laboratories"/>
        </authorList>
    </citation>
    <scope>NUCLEOTIDE SEQUENCE [LARGE SCALE GENOMIC DNA]</scope>
    <source>
        <strain evidence="2">Soil9</strain>
    </source>
</reference>
<accession>A0A6P2D5G4</accession>
<dbReference type="EMBL" id="LR593886">
    <property type="protein sequence ID" value="VTR95685.1"/>
    <property type="molecule type" value="Genomic_DNA"/>
</dbReference>
<organism evidence="2 3">
    <name type="scientific">Gemmata massiliana</name>
    <dbReference type="NCBI Taxonomy" id="1210884"/>
    <lineage>
        <taxon>Bacteria</taxon>
        <taxon>Pseudomonadati</taxon>
        <taxon>Planctomycetota</taxon>
        <taxon>Planctomycetia</taxon>
        <taxon>Gemmatales</taxon>
        <taxon>Gemmataceae</taxon>
        <taxon>Gemmata</taxon>
    </lineage>
</organism>
<evidence type="ECO:0000313" key="2">
    <source>
        <dbReference type="EMBL" id="VTR95685.1"/>
    </source>
</evidence>
<feature type="coiled-coil region" evidence="1">
    <location>
        <begin position="10"/>
        <end position="37"/>
    </location>
</feature>
<dbReference type="AlphaFoldDB" id="A0A6P2D5G4"/>
<protein>
    <submittedName>
        <fullName evidence="2">Uncharacterized protein</fullName>
    </submittedName>
</protein>
<dbReference type="KEGG" id="gms:SOIL9_20290"/>
<dbReference type="Proteomes" id="UP000464178">
    <property type="component" value="Chromosome"/>
</dbReference>
<sequence length="50" mass="5950">MFEHLAPAELEKFLHELDRIGRRIDELTREVDFFRRQLIAAHLVCVRSAT</sequence>
<keyword evidence="3" id="KW-1185">Reference proteome</keyword>
<keyword evidence="1" id="KW-0175">Coiled coil</keyword>
<name>A0A6P2D5G4_9BACT</name>
<proteinExistence type="predicted"/>
<evidence type="ECO:0000313" key="3">
    <source>
        <dbReference type="Proteomes" id="UP000464178"/>
    </source>
</evidence>
<gene>
    <name evidence="2" type="ORF">SOIL9_20290</name>
</gene>
<evidence type="ECO:0000256" key="1">
    <source>
        <dbReference type="SAM" id="Coils"/>
    </source>
</evidence>